<comment type="caution">
    <text evidence="9">The sequence shown here is derived from an EMBL/GenBank/DDBJ whole genome shotgun (WGS) entry which is preliminary data.</text>
</comment>
<feature type="signal peptide" evidence="7">
    <location>
        <begin position="1"/>
        <end position="21"/>
    </location>
</feature>
<keyword evidence="6" id="KW-1133">Transmembrane helix</keyword>
<evidence type="ECO:0000256" key="4">
    <source>
        <dbReference type="PROSITE-ProRule" id="PRU01100"/>
    </source>
</evidence>
<feature type="transmembrane region" description="Helical" evidence="6">
    <location>
        <begin position="681"/>
        <end position="703"/>
    </location>
</feature>
<evidence type="ECO:0000256" key="2">
    <source>
        <dbReference type="ARBA" id="ARBA00022801"/>
    </source>
</evidence>
<feature type="transmembrane region" description="Helical" evidence="6">
    <location>
        <begin position="715"/>
        <end position="733"/>
    </location>
</feature>
<evidence type="ECO:0000256" key="3">
    <source>
        <dbReference type="ARBA" id="ARBA00023295"/>
    </source>
</evidence>
<keyword evidence="2" id="KW-0378">Hydrolase</keyword>
<feature type="region of interest" description="Disordered" evidence="5">
    <location>
        <begin position="193"/>
        <end position="213"/>
    </location>
</feature>
<comment type="caution">
    <text evidence="4">Lacks conserved residue(s) required for the propagation of feature annotation.</text>
</comment>
<keyword evidence="10" id="KW-1185">Reference proteome</keyword>
<dbReference type="PANTHER" id="PTHR40079">
    <property type="entry name" value="MANNAN ENDO-1,4-BETA-MANNOSIDASE E-RELATED"/>
    <property type="match status" value="1"/>
</dbReference>
<feature type="transmembrane region" description="Helical" evidence="6">
    <location>
        <begin position="440"/>
        <end position="459"/>
    </location>
</feature>
<keyword evidence="7" id="KW-0732">Signal</keyword>
<dbReference type="EMBL" id="JBHUGD010000004">
    <property type="protein sequence ID" value="MFD1948878.1"/>
    <property type="molecule type" value="Genomic_DNA"/>
</dbReference>
<proteinExistence type="inferred from homology"/>
<dbReference type="InterPro" id="IPR014550">
    <property type="entry name" value="UCP028704_OpgC"/>
</dbReference>
<dbReference type="InterPro" id="IPR022790">
    <property type="entry name" value="GH26_dom"/>
</dbReference>
<evidence type="ECO:0000313" key="10">
    <source>
        <dbReference type="Proteomes" id="UP001597351"/>
    </source>
</evidence>
<dbReference type="PROSITE" id="PS51764">
    <property type="entry name" value="GH26"/>
    <property type="match status" value="1"/>
</dbReference>
<feature type="transmembrane region" description="Helical" evidence="6">
    <location>
        <begin position="651"/>
        <end position="675"/>
    </location>
</feature>
<feature type="transmembrane region" description="Helical" evidence="6">
    <location>
        <begin position="465"/>
        <end position="487"/>
    </location>
</feature>
<evidence type="ECO:0000259" key="8">
    <source>
        <dbReference type="PROSITE" id="PS51764"/>
    </source>
</evidence>
<feature type="chain" id="PRO_5047383876" evidence="7">
    <location>
        <begin position="22"/>
        <end position="734"/>
    </location>
</feature>
<feature type="domain" description="GH26" evidence="8">
    <location>
        <begin position="15"/>
        <end position="355"/>
    </location>
</feature>
<feature type="transmembrane region" description="Helical" evidence="6">
    <location>
        <begin position="401"/>
        <end position="420"/>
    </location>
</feature>
<evidence type="ECO:0000313" key="9">
    <source>
        <dbReference type="EMBL" id="MFD1948878.1"/>
    </source>
</evidence>
<reference evidence="10" key="1">
    <citation type="journal article" date="2019" name="Int. J. Syst. Evol. Microbiol.">
        <title>The Global Catalogue of Microorganisms (GCM) 10K type strain sequencing project: providing services to taxonomists for standard genome sequencing and annotation.</title>
        <authorList>
            <consortium name="The Broad Institute Genomics Platform"/>
            <consortium name="The Broad Institute Genome Sequencing Center for Infectious Disease"/>
            <person name="Wu L."/>
            <person name="Ma J."/>
        </authorList>
    </citation>
    <scope>NUCLEOTIDE SEQUENCE [LARGE SCALE GENOMIC DNA]</scope>
    <source>
        <strain evidence="10">CGMCC 1.12477</strain>
    </source>
</reference>
<keyword evidence="3" id="KW-0326">Glycosidase</keyword>
<dbReference type="RefSeq" id="WP_343921528.1">
    <property type="nucleotide sequence ID" value="NZ_BAAAJT010000003.1"/>
</dbReference>
<sequence length="734" mass="77677">MRLLAGLVVALAVLVASPAVATPPQPDGADAWFGPVIDTRSDSLADYAARLGADPSLVSVELGYPLDEDARAVVRDVATDAAALGTVVVLDARPLVPLADLTPGDADDLARALRRLERDRGVRFLVRFAPEMNGSWETWGQQPRDFVAAFRTVADALHADTDAGTVWAPVYGSGYPFRAVDGADGALDEVLERDRPSLDTSGDDRLDAADDPYGPYYPGDAAVDWVGLSMYRLGQSQALRRNAELPGAELRLRLDEQWGYGDDRTRRPFVDRFATTVQPLLLGTAAPYNPAVGGDPEIEVKRQWWRQLLSVVDADDRIGGVTWLEVRRTEPEVDDVVVEWRATASPAIAKALRRDLRASERIELAPVYEVRDRDTDLVTPQPAGPAPGADPTLDDRGTSPAWWWLGCGLLLVLALVAGLLRPRWLEVDGDVVERDPRLDVVRGSILLGSLVALVVTLGLDVGSLPGWLVVGAVGTLLAVSGAAHMLAEHRLVEVGGSPAAVSGHLKRAVVVYLAAVALTVLHLLLDALPGVTSPFGSYADAALLLDYPPPGTVTTDLLALRVAPGPVVLLGLFAVLAVLAAAVGPACRRGGWWILLGASWLVFALGAQTGWQVAALGWETGWPLLVWQLPFVHAMVAVHLLLTSDDLGRRVALGATGVVGLASAAWGACVLVGLAPDVQPTMVVALISATTVIAVAVLGWGLIERAFGWSGAAGRHPLAVTGLLLLVVVGASMV</sequence>
<dbReference type="InterPro" id="IPR000805">
    <property type="entry name" value="Glyco_hydro_26"/>
</dbReference>
<accession>A0ABW4TUI5</accession>
<dbReference type="Gene3D" id="3.20.20.80">
    <property type="entry name" value="Glycosidases"/>
    <property type="match status" value="1"/>
</dbReference>
<dbReference type="SUPFAM" id="SSF51445">
    <property type="entry name" value="(Trans)glycosidases"/>
    <property type="match status" value="1"/>
</dbReference>
<comment type="similarity">
    <text evidence="1 4">Belongs to the glycosyl hydrolase 26 family.</text>
</comment>
<gene>
    <name evidence="9" type="primary">opgC</name>
    <name evidence="9" type="ORF">ACFSDE_18895</name>
</gene>
<organism evidence="9 10">
    <name type="scientific">Nocardioides aestuarii</name>
    <dbReference type="NCBI Taxonomy" id="252231"/>
    <lineage>
        <taxon>Bacteria</taxon>
        <taxon>Bacillati</taxon>
        <taxon>Actinomycetota</taxon>
        <taxon>Actinomycetes</taxon>
        <taxon>Propionibacteriales</taxon>
        <taxon>Nocardioidaceae</taxon>
        <taxon>Nocardioides</taxon>
    </lineage>
</organism>
<dbReference type="InterPro" id="IPR017853">
    <property type="entry name" value="GH"/>
</dbReference>
<protein>
    <submittedName>
        <fullName evidence="9">OpgC domain-containing protein</fullName>
    </submittedName>
</protein>
<dbReference type="Pfam" id="PF10129">
    <property type="entry name" value="OpgC_C"/>
    <property type="match status" value="1"/>
</dbReference>
<feature type="compositionally biased region" description="Basic and acidic residues" evidence="5">
    <location>
        <begin position="193"/>
        <end position="208"/>
    </location>
</feature>
<feature type="region of interest" description="Disordered" evidence="5">
    <location>
        <begin position="375"/>
        <end position="394"/>
    </location>
</feature>
<dbReference type="PANTHER" id="PTHR40079:SF4">
    <property type="entry name" value="GH26 DOMAIN-CONTAINING PROTEIN-RELATED"/>
    <property type="match status" value="1"/>
</dbReference>
<feature type="transmembrane region" description="Helical" evidence="6">
    <location>
        <begin position="567"/>
        <end position="586"/>
    </location>
</feature>
<keyword evidence="6" id="KW-0472">Membrane</keyword>
<evidence type="ECO:0000256" key="6">
    <source>
        <dbReference type="SAM" id="Phobius"/>
    </source>
</evidence>
<feature type="transmembrane region" description="Helical" evidence="6">
    <location>
        <begin position="624"/>
        <end position="642"/>
    </location>
</feature>
<keyword evidence="6" id="KW-0812">Transmembrane</keyword>
<evidence type="ECO:0000256" key="5">
    <source>
        <dbReference type="SAM" id="MobiDB-lite"/>
    </source>
</evidence>
<feature type="transmembrane region" description="Helical" evidence="6">
    <location>
        <begin position="508"/>
        <end position="525"/>
    </location>
</feature>
<name>A0ABW4TUI5_9ACTN</name>
<evidence type="ECO:0000256" key="1">
    <source>
        <dbReference type="ARBA" id="ARBA00007754"/>
    </source>
</evidence>
<feature type="transmembrane region" description="Helical" evidence="6">
    <location>
        <begin position="593"/>
        <end position="618"/>
    </location>
</feature>
<dbReference type="Proteomes" id="UP001597351">
    <property type="component" value="Unassembled WGS sequence"/>
</dbReference>
<evidence type="ECO:0000256" key="7">
    <source>
        <dbReference type="SAM" id="SignalP"/>
    </source>
</evidence>